<reference evidence="2 3" key="1">
    <citation type="submission" date="2016-10" db="EMBL/GenBank/DDBJ databases">
        <authorList>
            <person name="de Groot N.N."/>
        </authorList>
    </citation>
    <scope>NUCLEOTIDE SEQUENCE [LARGE SCALE GENOMIC DNA]</scope>
    <source>
        <strain evidence="2">MBHS1</strain>
    </source>
</reference>
<protein>
    <recommendedName>
        <fullName evidence="1">wHTH-Hsp90 Na associated domain-containing protein</fullName>
    </recommendedName>
</protein>
<evidence type="ECO:0000259" key="1">
    <source>
        <dbReference type="Pfam" id="PF24410"/>
    </source>
</evidence>
<dbReference type="AlphaFoldDB" id="A0A1H6FAH8"/>
<dbReference type="EMBL" id="FMSV02000515">
    <property type="protein sequence ID" value="SEH07097.1"/>
    <property type="molecule type" value="Genomic_DNA"/>
</dbReference>
<dbReference type="InterPro" id="IPR056507">
    <property type="entry name" value="wHTH-HSP90_Na-assoc"/>
</dbReference>
<name>A0A1H6FAH8_9GAMM</name>
<dbReference type="Proteomes" id="UP000236724">
    <property type="component" value="Unassembled WGS sequence"/>
</dbReference>
<organism evidence="2 3">
    <name type="scientific">Candidatus Venteria ishoeyi</name>
    <dbReference type="NCBI Taxonomy" id="1899563"/>
    <lineage>
        <taxon>Bacteria</taxon>
        <taxon>Pseudomonadati</taxon>
        <taxon>Pseudomonadota</taxon>
        <taxon>Gammaproteobacteria</taxon>
        <taxon>Thiotrichales</taxon>
        <taxon>Thiotrichaceae</taxon>
        <taxon>Venteria</taxon>
    </lineage>
</organism>
<accession>A0A1H6FAH8</accession>
<evidence type="ECO:0000313" key="2">
    <source>
        <dbReference type="EMBL" id="SEH07097.1"/>
    </source>
</evidence>
<feature type="domain" description="wHTH-Hsp90 Na associated" evidence="1">
    <location>
        <begin position="15"/>
        <end position="53"/>
    </location>
</feature>
<gene>
    <name evidence="2" type="ORF">MBHS_02966</name>
</gene>
<sequence>MGPWAKHHQNETWQVLLSRDLDKVAPWLDSRAEITQEWVQQAAKELELSEEAVQHEYEALAEELPLRLSWHNQKQQA</sequence>
<keyword evidence="3" id="KW-1185">Reference proteome</keyword>
<proteinExistence type="predicted"/>
<evidence type="ECO:0000313" key="3">
    <source>
        <dbReference type="Proteomes" id="UP000236724"/>
    </source>
</evidence>
<dbReference type="Pfam" id="PF24410">
    <property type="entry name" value="wHTH-HSP90_Na-assoc"/>
    <property type="match status" value="1"/>
</dbReference>